<evidence type="ECO:0000313" key="2">
    <source>
        <dbReference type="Proteomes" id="UP001371305"/>
    </source>
</evidence>
<reference evidence="1 2" key="1">
    <citation type="submission" date="2024-04" db="EMBL/GenBank/DDBJ databases">
        <title>Luteolibacter sp. isolated from soil.</title>
        <authorList>
            <person name="An J."/>
        </authorList>
    </citation>
    <scope>NUCLEOTIDE SEQUENCE [LARGE SCALE GENOMIC DNA]</scope>
    <source>
        <strain evidence="1 2">Y139</strain>
    </source>
</reference>
<proteinExistence type="predicted"/>
<sequence>MKPRLLLLLAFVAPAILPVAEGALLLSDRLEASHGALLDNRREALPGLSNPFGVPDKARLVVEKPDTSFRNFRGWRGNVVGTVFWIGEQPTENNPVPNTMSSWDMNWQANFGGYDDPDHRKGYQPAGFVPKQNPFYIALPYNDVAKGGVHRPEASEVIPWFWRDYRGDGISVCKGRWLAIHYQGKVCYAQWEDVGPFEVDHWQYVFGNEDPRNNRNQNAGIDLSPAVRDYLGFRSGERVQWRFVEGRDVPHGPWSGWDGGLPQR</sequence>
<accession>A0ABU9AR45</accession>
<organism evidence="1 2">
    <name type="scientific">Luteolibacter soli</name>
    <dbReference type="NCBI Taxonomy" id="3135280"/>
    <lineage>
        <taxon>Bacteria</taxon>
        <taxon>Pseudomonadati</taxon>
        <taxon>Verrucomicrobiota</taxon>
        <taxon>Verrucomicrobiia</taxon>
        <taxon>Verrucomicrobiales</taxon>
        <taxon>Verrucomicrobiaceae</taxon>
        <taxon>Luteolibacter</taxon>
    </lineage>
</organism>
<protein>
    <submittedName>
        <fullName evidence="1">Uncharacterized protein</fullName>
    </submittedName>
</protein>
<dbReference type="EMBL" id="JBBUKT010000002">
    <property type="protein sequence ID" value="MEK7950136.1"/>
    <property type="molecule type" value="Genomic_DNA"/>
</dbReference>
<gene>
    <name evidence="1" type="ORF">WKV53_06505</name>
</gene>
<comment type="caution">
    <text evidence="1">The sequence shown here is derived from an EMBL/GenBank/DDBJ whole genome shotgun (WGS) entry which is preliminary data.</text>
</comment>
<keyword evidence="2" id="KW-1185">Reference proteome</keyword>
<evidence type="ECO:0000313" key="1">
    <source>
        <dbReference type="EMBL" id="MEK7950136.1"/>
    </source>
</evidence>
<dbReference type="Proteomes" id="UP001371305">
    <property type="component" value="Unassembled WGS sequence"/>
</dbReference>
<name>A0ABU9AR45_9BACT</name>
<dbReference type="RefSeq" id="WP_341403549.1">
    <property type="nucleotide sequence ID" value="NZ_JBBUKT010000002.1"/>
</dbReference>